<dbReference type="SUPFAM" id="SSF52540">
    <property type="entry name" value="P-loop containing nucleoside triphosphate hydrolases"/>
    <property type="match status" value="1"/>
</dbReference>
<sequence>MSAPTSGAASPRPPLSRLLLDSKVRVRPPTADAVSRSVLIDAARGSPARIIGVTAPAGYGKSTMLAEWAAREHRRVGWASFDRFDDDPASMLTVLATACEALSPHSAEAVAQMRGVGASVLGRSAPMLAAVLANAPAPFVLFIDDAHAVGSEQCQDALEIVLNGIPDGSQVVLASRHAQPYLARLRASGLTREIIAADLRIDRHGAQSIFAAANATASADDIGLAVEHCEGWPTGLFLCALAVGAGADVNALAGSERFVADYLYRECLSTLPEDLRVFLRRTAVLEQLSAPLCDAILGTPGSREMLHRIEQLNLFLVALDRRREWFRYHPLFREFLLSELERLDGGRKQELQRRAAAWCIREQLSAVAVEHLLAAGALEEAAVLIADLALPTYQAGQVGVVERWLSRLGTEVIEASPGTVVIAAWVAILQGKSPQAERWAAILDRLRPQLAPEELVGFESARAMVRAAMCVDGPLRVLKDAEYAVAHEPEDSPWRDQALHLLGSAWLLAGDQAAARDAFLRASTYARDAGNADSVLLSEAELAILAIGDGRWTEAEMHAHTAVRAVDDHHMEGYPTTALALAVRARLALHHGDAAAVERYVARAMRARVHCTHVLPYLAMRVRLQLAKVFVGQRDHAAARHMLREIDDLRLRRPHVGALAEEIELFRAKLSDTADRAGSIPLTPAELRLLPYLQTHLTIGEIGARLYVSRNTVSTQVGSIYRKLGVTTRAAAVDEASRAGLLGE</sequence>
<dbReference type="SUPFAM" id="SSF46894">
    <property type="entry name" value="C-terminal effector domain of the bipartite response regulators"/>
    <property type="match status" value="1"/>
</dbReference>
<dbReference type="Pfam" id="PF00196">
    <property type="entry name" value="GerE"/>
    <property type="match status" value="1"/>
</dbReference>
<dbReference type="Pfam" id="PF17874">
    <property type="entry name" value="TPR_MalT"/>
    <property type="match status" value="1"/>
</dbReference>
<dbReference type="PROSITE" id="PS50043">
    <property type="entry name" value="HTH_LUXR_2"/>
    <property type="match status" value="1"/>
</dbReference>
<proteinExistence type="predicted"/>
<dbReference type="SMART" id="SM00421">
    <property type="entry name" value="HTH_LUXR"/>
    <property type="match status" value="1"/>
</dbReference>
<keyword evidence="1" id="KW-0805">Transcription regulation</keyword>
<dbReference type="InterPro" id="IPR027417">
    <property type="entry name" value="P-loop_NTPase"/>
</dbReference>
<protein>
    <submittedName>
        <fullName evidence="5">LuxR C-terminal-related transcriptional regulator</fullName>
    </submittedName>
</protein>
<reference evidence="5 6" key="1">
    <citation type="submission" date="2024-02" db="EMBL/GenBank/DDBJ databases">
        <authorList>
            <person name="Saticioglu I.B."/>
        </authorList>
    </citation>
    <scope>NUCLEOTIDE SEQUENCE [LARGE SCALE GENOMIC DNA]</scope>
    <source>
        <strain evidence="5 6">Mu-80</strain>
    </source>
</reference>
<dbReference type="InterPro" id="IPR000792">
    <property type="entry name" value="Tscrpt_reg_LuxR_C"/>
</dbReference>
<dbReference type="PANTHER" id="PTHR44688">
    <property type="entry name" value="DNA-BINDING TRANSCRIPTIONAL ACTIVATOR DEVR_DOSR"/>
    <property type="match status" value="1"/>
</dbReference>
<feature type="domain" description="HTH luxR-type" evidence="4">
    <location>
        <begin position="675"/>
        <end position="740"/>
    </location>
</feature>
<dbReference type="InterPro" id="IPR016032">
    <property type="entry name" value="Sig_transdc_resp-reg_C-effctor"/>
</dbReference>
<dbReference type="Gene3D" id="1.25.40.10">
    <property type="entry name" value="Tetratricopeptide repeat domain"/>
    <property type="match status" value="1"/>
</dbReference>
<gene>
    <name evidence="5" type="ORF">WDU99_07200</name>
</gene>
<name>A0ABU8LBE3_9MICO</name>
<evidence type="ECO:0000313" key="6">
    <source>
        <dbReference type="Proteomes" id="UP001371224"/>
    </source>
</evidence>
<dbReference type="RefSeq" id="WP_337331768.1">
    <property type="nucleotide sequence ID" value="NZ_JBBDGM010000005.1"/>
</dbReference>
<dbReference type="InterPro" id="IPR011990">
    <property type="entry name" value="TPR-like_helical_dom_sf"/>
</dbReference>
<dbReference type="Proteomes" id="UP001371224">
    <property type="component" value="Unassembled WGS sequence"/>
</dbReference>
<dbReference type="InterPro" id="IPR041617">
    <property type="entry name" value="TPR_MalT"/>
</dbReference>
<keyword evidence="6" id="KW-1185">Reference proteome</keyword>
<dbReference type="PANTHER" id="PTHR44688:SF16">
    <property type="entry name" value="DNA-BINDING TRANSCRIPTIONAL ACTIVATOR DEVR_DOSR"/>
    <property type="match status" value="1"/>
</dbReference>
<evidence type="ECO:0000256" key="3">
    <source>
        <dbReference type="ARBA" id="ARBA00023163"/>
    </source>
</evidence>
<dbReference type="Pfam" id="PF25873">
    <property type="entry name" value="WHD_MalT"/>
    <property type="match status" value="1"/>
</dbReference>
<dbReference type="InterPro" id="IPR036388">
    <property type="entry name" value="WH-like_DNA-bd_sf"/>
</dbReference>
<organism evidence="5 6">
    <name type="scientific">Microbacterium bandirmense</name>
    <dbReference type="NCBI Taxonomy" id="3122050"/>
    <lineage>
        <taxon>Bacteria</taxon>
        <taxon>Bacillati</taxon>
        <taxon>Actinomycetota</taxon>
        <taxon>Actinomycetes</taxon>
        <taxon>Micrococcales</taxon>
        <taxon>Microbacteriaceae</taxon>
        <taxon>Microbacterium</taxon>
    </lineage>
</organism>
<evidence type="ECO:0000259" key="4">
    <source>
        <dbReference type="PROSITE" id="PS50043"/>
    </source>
</evidence>
<accession>A0ABU8LBE3</accession>
<keyword evidence="3" id="KW-0804">Transcription</keyword>
<dbReference type="EMBL" id="JBBDGM010000005">
    <property type="protein sequence ID" value="MEJ1088099.1"/>
    <property type="molecule type" value="Genomic_DNA"/>
</dbReference>
<dbReference type="CDD" id="cd06170">
    <property type="entry name" value="LuxR_C_like"/>
    <property type="match status" value="1"/>
</dbReference>
<dbReference type="SUPFAM" id="SSF48452">
    <property type="entry name" value="TPR-like"/>
    <property type="match status" value="1"/>
</dbReference>
<dbReference type="Gene3D" id="3.40.50.300">
    <property type="entry name" value="P-loop containing nucleotide triphosphate hydrolases"/>
    <property type="match status" value="1"/>
</dbReference>
<dbReference type="InterPro" id="IPR059106">
    <property type="entry name" value="WHD_MalT"/>
</dbReference>
<dbReference type="Gene3D" id="1.10.10.10">
    <property type="entry name" value="Winged helix-like DNA-binding domain superfamily/Winged helix DNA-binding domain"/>
    <property type="match status" value="1"/>
</dbReference>
<evidence type="ECO:0000313" key="5">
    <source>
        <dbReference type="EMBL" id="MEJ1088099.1"/>
    </source>
</evidence>
<evidence type="ECO:0000256" key="1">
    <source>
        <dbReference type="ARBA" id="ARBA00023015"/>
    </source>
</evidence>
<comment type="caution">
    <text evidence="5">The sequence shown here is derived from an EMBL/GenBank/DDBJ whole genome shotgun (WGS) entry which is preliminary data.</text>
</comment>
<keyword evidence="2" id="KW-0238">DNA-binding</keyword>
<evidence type="ECO:0000256" key="2">
    <source>
        <dbReference type="ARBA" id="ARBA00023125"/>
    </source>
</evidence>